<dbReference type="InterPro" id="IPR032710">
    <property type="entry name" value="NTF2-like_dom_sf"/>
</dbReference>
<dbReference type="Pfam" id="PF12680">
    <property type="entry name" value="SnoaL_2"/>
    <property type="match status" value="1"/>
</dbReference>
<dbReference type="Pfam" id="PF08281">
    <property type="entry name" value="Sigma70_r4_2"/>
    <property type="match status" value="1"/>
</dbReference>
<dbReference type="InterPro" id="IPR013324">
    <property type="entry name" value="RNA_pol_sigma_r3/r4-like"/>
</dbReference>
<reference evidence="5 6" key="1">
    <citation type="submission" date="2015-10" db="EMBL/GenBank/DDBJ databases">
        <title>Draft genome of Bosea thiooxidans.</title>
        <authorList>
            <person name="Wang X."/>
        </authorList>
    </citation>
    <scope>NUCLEOTIDE SEQUENCE [LARGE SCALE GENOMIC DNA]</scope>
    <source>
        <strain evidence="5 6">CGMCC 9174</strain>
    </source>
</reference>
<dbReference type="EMBL" id="LMAR01000044">
    <property type="protein sequence ID" value="KQK29906.1"/>
    <property type="molecule type" value="Genomic_DNA"/>
</dbReference>
<gene>
    <name evidence="5" type="ORF">ARD30_15730</name>
</gene>
<dbReference type="NCBIfam" id="TIGR02937">
    <property type="entry name" value="sigma70-ECF"/>
    <property type="match status" value="1"/>
</dbReference>
<dbReference type="SUPFAM" id="SSF54427">
    <property type="entry name" value="NTF2-like"/>
    <property type="match status" value="1"/>
</dbReference>
<proteinExistence type="predicted"/>
<feature type="domain" description="SnoaL-like" evidence="4">
    <location>
        <begin position="181"/>
        <end position="296"/>
    </location>
</feature>
<dbReference type="Gene3D" id="1.10.10.10">
    <property type="entry name" value="Winged helix-like DNA-binding domain superfamily/Winged helix DNA-binding domain"/>
    <property type="match status" value="1"/>
</dbReference>
<feature type="domain" description="RNA polymerase sigma factor 70 region 4 type 2" evidence="3">
    <location>
        <begin position="114"/>
        <end position="162"/>
    </location>
</feature>
<name>A0A0Q3SXB8_9HYPH</name>
<accession>A0A0Q3SXB8</accession>
<evidence type="ECO:0000313" key="6">
    <source>
        <dbReference type="Proteomes" id="UP000051562"/>
    </source>
</evidence>
<evidence type="ECO:0000259" key="2">
    <source>
        <dbReference type="Pfam" id="PF04542"/>
    </source>
</evidence>
<dbReference type="RefSeq" id="WP_055728706.1">
    <property type="nucleotide sequence ID" value="NZ_LMAR01000044.1"/>
</dbReference>
<keyword evidence="6" id="KW-1185">Reference proteome</keyword>
<dbReference type="Pfam" id="PF04542">
    <property type="entry name" value="Sigma70_r2"/>
    <property type="match status" value="1"/>
</dbReference>
<evidence type="ECO:0000256" key="1">
    <source>
        <dbReference type="ARBA" id="ARBA00011344"/>
    </source>
</evidence>
<dbReference type="PANTHER" id="PTHR30173:SF43">
    <property type="entry name" value="ECF RNA POLYMERASE SIGMA FACTOR SIGI-RELATED"/>
    <property type="match status" value="1"/>
</dbReference>
<organism evidence="5 6">
    <name type="scientific">Bosea thiooxidans</name>
    <dbReference type="NCBI Taxonomy" id="53254"/>
    <lineage>
        <taxon>Bacteria</taxon>
        <taxon>Pseudomonadati</taxon>
        <taxon>Pseudomonadota</taxon>
        <taxon>Alphaproteobacteria</taxon>
        <taxon>Hyphomicrobiales</taxon>
        <taxon>Boseaceae</taxon>
        <taxon>Bosea</taxon>
    </lineage>
</organism>
<comment type="caution">
    <text evidence="5">The sequence shown here is derived from an EMBL/GenBank/DDBJ whole genome shotgun (WGS) entry which is preliminary data.</text>
</comment>
<dbReference type="InterPro" id="IPR036388">
    <property type="entry name" value="WH-like_DNA-bd_sf"/>
</dbReference>
<dbReference type="InterPro" id="IPR052704">
    <property type="entry name" value="ECF_Sigma-70_Domain"/>
</dbReference>
<evidence type="ECO:0000259" key="3">
    <source>
        <dbReference type="Pfam" id="PF08281"/>
    </source>
</evidence>
<dbReference type="InterPro" id="IPR007627">
    <property type="entry name" value="RNA_pol_sigma70_r2"/>
</dbReference>
<evidence type="ECO:0000259" key="4">
    <source>
        <dbReference type="Pfam" id="PF12680"/>
    </source>
</evidence>
<feature type="domain" description="RNA polymerase sigma-70 region 2" evidence="2">
    <location>
        <begin position="11"/>
        <end position="74"/>
    </location>
</feature>
<dbReference type="Gene3D" id="3.10.450.50">
    <property type="match status" value="1"/>
</dbReference>
<dbReference type="GO" id="GO:0003677">
    <property type="term" value="F:DNA binding"/>
    <property type="evidence" value="ECO:0007669"/>
    <property type="project" value="InterPro"/>
</dbReference>
<dbReference type="Gene3D" id="1.10.1740.10">
    <property type="match status" value="1"/>
</dbReference>
<protein>
    <submittedName>
        <fullName evidence="5">RNA polymerase subunit sigma-70</fullName>
    </submittedName>
</protein>
<comment type="subunit">
    <text evidence="1">Interacts transiently with the RNA polymerase catalytic core formed by RpoA, RpoB, RpoC and RpoZ (2 alpha, 1 beta, 1 beta' and 1 omega subunit) to form the RNA polymerase holoenzyme that can initiate transcription.</text>
</comment>
<dbReference type="PANTHER" id="PTHR30173">
    <property type="entry name" value="SIGMA 19 FACTOR"/>
    <property type="match status" value="1"/>
</dbReference>
<dbReference type="SUPFAM" id="SSF88659">
    <property type="entry name" value="Sigma3 and sigma4 domains of RNA polymerase sigma factors"/>
    <property type="match status" value="1"/>
</dbReference>
<evidence type="ECO:0000313" key="5">
    <source>
        <dbReference type="EMBL" id="KQK29906.1"/>
    </source>
</evidence>
<dbReference type="InterPro" id="IPR013249">
    <property type="entry name" value="RNA_pol_sigma70_r4_t2"/>
</dbReference>
<dbReference type="AlphaFoldDB" id="A0A0Q3SXB8"/>
<dbReference type="InterPro" id="IPR037401">
    <property type="entry name" value="SnoaL-like"/>
</dbReference>
<dbReference type="InterPro" id="IPR013325">
    <property type="entry name" value="RNA_pol_sigma_r2"/>
</dbReference>
<dbReference type="GO" id="GO:0006352">
    <property type="term" value="P:DNA-templated transcription initiation"/>
    <property type="evidence" value="ECO:0007669"/>
    <property type="project" value="InterPro"/>
</dbReference>
<dbReference type="Proteomes" id="UP000051562">
    <property type="component" value="Unassembled WGS sequence"/>
</dbReference>
<sequence length="300" mass="32625">MDEKKILADEFEANRAHLGAVAFRMLGSRAEAEDAVQEAWLRLTGVDVGNVENLGGWLRTVVARICLDMLRSRKLRREDAISEKEPDLPSAAGTASYDPEYEIAMADSVGLAMLVVLETLGPAERVAFVLHDMFELPFEDIAPIVGRTTDATRKLASRARQRVQGTSVSPEADRARRRSVVEAFIAASRDGNFEALLAILDPEVVFRADEAAMRLGSEAVLRGPAAVANAFKGRARGAKPAMLDGALGVVVEAGGRTLLVLHVTLKGDRIIRIEAVANRESLDGLEVILFERDQRIDAIE</sequence>
<dbReference type="SUPFAM" id="SSF88946">
    <property type="entry name" value="Sigma2 domain of RNA polymerase sigma factors"/>
    <property type="match status" value="1"/>
</dbReference>
<dbReference type="GO" id="GO:0016987">
    <property type="term" value="F:sigma factor activity"/>
    <property type="evidence" value="ECO:0007669"/>
    <property type="project" value="InterPro"/>
</dbReference>
<dbReference type="InterPro" id="IPR014284">
    <property type="entry name" value="RNA_pol_sigma-70_dom"/>
</dbReference>